<dbReference type="GO" id="GO:0030036">
    <property type="term" value="P:actin cytoskeleton organization"/>
    <property type="evidence" value="ECO:0007669"/>
    <property type="project" value="TreeGrafter"/>
</dbReference>
<evidence type="ECO:0008006" key="8">
    <source>
        <dbReference type="Google" id="ProtNLM"/>
    </source>
</evidence>
<protein>
    <recommendedName>
        <fullName evidence="8">Phosphatase and actin regulator 1</fullName>
    </recommendedName>
</protein>
<accession>A0A1B0BMU8</accession>
<evidence type="ECO:0000256" key="2">
    <source>
        <dbReference type="ARBA" id="ARBA00022737"/>
    </source>
</evidence>
<dbReference type="PANTHER" id="PTHR12751:SF18">
    <property type="entry name" value="PHOSPHATASE AND ACTIN REGULATOR 1"/>
    <property type="match status" value="1"/>
</dbReference>
<feature type="region of interest" description="Disordered" evidence="5">
    <location>
        <begin position="30"/>
        <end position="51"/>
    </location>
</feature>
<feature type="compositionally biased region" description="Polar residues" evidence="5">
    <location>
        <begin position="37"/>
        <end position="46"/>
    </location>
</feature>
<dbReference type="EMBL" id="JXJN01017057">
    <property type="status" value="NOT_ANNOTATED_CDS"/>
    <property type="molecule type" value="Genomic_DNA"/>
</dbReference>
<reference evidence="6" key="2">
    <citation type="submission" date="2020-05" db="UniProtKB">
        <authorList>
            <consortium name="EnsemblMetazoa"/>
        </authorList>
    </citation>
    <scope>IDENTIFICATION</scope>
    <source>
        <strain evidence="6">IAEA</strain>
    </source>
</reference>
<dbReference type="AlphaFoldDB" id="A0A1B0BMU8"/>
<dbReference type="EnsemblMetazoa" id="GPPI035042-RA">
    <property type="protein sequence ID" value="GPPI035042-PA"/>
    <property type="gene ID" value="GPPI035042"/>
</dbReference>
<dbReference type="GO" id="GO:0003779">
    <property type="term" value="F:actin binding"/>
    <property type="evidence" value="ECO:0007669"/>
    <property type="project" value="UniProtKB-KW"/>
</dbReference>
<evidence type="ECO:0000313" key="6">
    <source>
        <dbReference type="EnsemblMetazoa" id="GPPI035042-PA"/>
    </source>
</evidence>
<dbReference type="Pfam" id="PF02755">
    <property type="entry name" value="RPEL"/>
    <property type="match status" value="1"/>
</dbReference>
<keyword evidence="7" id="KW-1185">Reference proteome</keyword>
<organism evidence="6 7">
    <name type="scientific">Glossina palpalis gambiensis</name>
    <dbReference type="NCBI Taxonomy" id="67801"/>
    <lineage>
        <taxon>Eukaryota</taxon>
        <taxon>Metazoa</taxon>
        <taxon>Ecdysozoa</taxon>
        <taxon>Arthropoda</taxon>
        <taxon>Hexapoda</taxon>
        <taxon>Insecta</taxon>
        <taxon>Pterygota</taxon>
        <taxon>Neoptera</taxon>
        <taxon>Endopterygota</taxon>
        <taxon>Diptera</taxon>
        <taxon>Brachycera</taxon>
        <taxon>Muscomorpha</taxon>
        <taxon>Hippoboscoidea</taxon>
        <taxon>Glossinidae</taxon>
        <taxon>Glossina</taxon>
    </lineage>
</organism>
<evidence type="ECO:0000256" key="3">
    <source>
        <dbReference type="ARBA" id="ARBA00023203"/>
    </source>
</evidence>
<name>A0A1B0BMU8_9MUSC</name>
<dbReference type="VEuPathDB" id="VectorBase:GPPI035042"/>
<dbReference type="PROSITE" id="PS51073">
    <property type="entry name" value="RPEL"/>
    <property type="match status" value="1"/>
</dbReference>
<evidence type="ECO:0000256" key="1">
    <source>
        <dbReference type="ARBA" id="ARBA00009795"/>
    </source>
</evidence>
<dbReference type="STRING" id="67801.A0A1B0BMU8"/>
<dbReference type="PANTHER" id="PTHR12751">
    <property type="entry name" value="PHOSPHATASE AND ACTIN REGULATOR PHACTR"/>
    <property type="match status" value="1"/>
</dbReference>
<reference evidence="7" key="1">
    <citation type="submission" date="2015-01" db="EMBL/GenBank/DDBJ databases">
        <authorList>
            <person name="Aksoy S."/>
            <person name="Warren W."/>
            <person name="Wilson R.K."/>
        </authorList>
    </citation>
    <scope>NUCLEOTIDE SEQUENCE [LARGE SCALE GENOMIC DNA]</scope>
    <source>
        <strain evidence="7">IAEA</strain>
    </source>
</reference>
<dbReference type="InterPro" id="IPR004018">
    <property type="entry name" value="RPEL_repeat"/>
</dbReference>
<feature type="compositionally biased region" description="Low complexity" evidence="5">
    <location>
        <begin position="127"/>
        <end position="166"/>
    </location>
</feature>
<feature type="region of interest" description="Disordered" evidence="5">
    <location>
        <begin position="123"/>
        <end position="189"/>
    </location>
</feature>
<evidence type="ECO:0000256" key="4">
    <source>
        <dbReference type="PROSITE-ProRule" id="PRU00401"/>
    </source>
</evidence>
<comment type="similarity">
    <text evidence="1">Belongs to the phosphatase and actin regulator family.</text>
</comment>
<feature type="repeat" description="RPEL" evidence="4">
    <location>
        <begin position="82"/>
        <end position="107"/>
    </location>
</feature>
<evidence type="ECO:0000313" key="7">
    <source>
        <dbReference type="Proteomes" id="UP000092460"/>
    </source>
</evidence>
<proteinExistence type="inferred from homology"/>
<dbReference type="SMART" id="SM00707">
    <property type="entry name" value="RPEL"/>
    <property type="match status" value="1"/>
</dbReference>
<sequence length="254" mass="27408">MKDVSHYRRNVSSPKLSMAKDLINLDHAKKQNGAALRTNSLGSGTRTPPLERKSKLSAIGRFFKPWKWRRKKKSEKFEAASKSLERKISVRANREELVQKGILLPESPLGNIQEPGKCDALLASLGNSNSNHNSNNNNNNNSNNNNNNNNNNGISANTTDTVVTTTGGSGGGSSTSSGCVPHSQSAPHQLGVQPPPLTPLAQHHQALAQQLQQRFAITNNNVASLEEPAVTNNFSSAYDSRPVAQVSAGFEYSS</sequence>
<dbReference type="Proteomes" id="UP000092460">
    <property type="component" value="Unassembled WGS sequence"/>
</dbReference>
<evidence type="ECO:0000256" key="5">
    <source>
        <dbReference type="SAM" id="MobiDB-lite"/>
    </source>
</evidence>
<keyword evidence="3" id="KW-0009">Actin-binding</keyword>
<keyword evidence="2" id="KW-0677">Repeat</keyword>